<dbReference type="HOGENOM" id="CLU_3251948_0_0_6"/>
<evidence type="ECO:0000313" key="1">
    <source>
        <dbReference type="EMBL" id="AJA45553.1"/>
    </source>
</evidence>
<dbReference type="EMBL" id="CP009056">
    <property type="protein sequence ID" value="AJA45553.1"/>
    <property type="molecule type" value="Genomic_DNA"/>
</dbReference>
<dbReference type="RefSeq" id="WP_272866961.1">
    <property type="nucleotide sequence ID" value="NZ_CP009056.1"/>
</dbReference>
<dbReference type="STRING" id="1267021.FPB0191_01737"/>
<evidence type="ECO:0000313" key="2">
    <source>
        <dbReference type="Proteomes" id="UP000030901"/>
    </source>
</evidence>
<name>A0A0A7S274_FRIPE</name>
<gene>
    <name evidence="1" type="ORF">FPB0191_01737</name>
</gene>
<protein>
    <submittedName>
        <fullName evidence="1">Uncharacterized protein</fullName>
    </submittedName>
</protein>
<reference evidence="1 2" key="1">
    <citation type="journal article" date="2014" name="Appl. Environ. Microbiol.">
        <title>Gut symbionts from distinct hosts exhibit genotoxic activity via divergent colibactin biosynthetic pathways.</title>
        <authorList>
            <person name="Engel P."/>
            <person name="Vizcaino M.I."/>
            <person name="Crawford J.M."/>
        </authorList>
    </citation>
    <scope>NUCLEOTIDE SEQUENCE [LARGE SCALE GENOMIC DNA]</scope>
    <source>
        <strain evidence="1 2">PEB0191</strain>
    </source>
</reference>
<sequence length="42" mass="4694">MVKTTKDEVIGGRYIDILIQNKKTGELTAIKDKYNGAMRSPP</sequence>
<dbReference type="AlphaFoldDB" id="A0A0A7S274"/>
<proteinExistence type="predicted"/>
<dbReference type="Proteomes" id="UP000030901">
    <property type="component" value="Chromosome"/>
</dbReference>
<keyword evidence="2" id="KW-1185">Reference proteome</keyword>
<organism evidence="1 2">
    <name type="scientific">Frischella perrara</name>
    <dbReference type="NCBI Taxonomy" id="1267021"/>
    <lineage>
        <taxon>Bacteria</taxon>
        <taxon>Pseudomonadati</taxon>
        <taxon>Pseudomonadota</taxon>
        <taxon>Gammaproteobacteria</taxon>
        <taxon>Orbales</taxon>
        <taxon>Orbaceae</taxon>
        <taxon>Frischella</taxon>
    </lineage>
</organism>
<dbReference type="KEGG" id="fpp:FPB0191_01737"/>
<accession>A0A0A7S274</accession>